<organism evidence="17 18">
    <name type="scientific">Sphingobium nicotianae</name>
    <dbReference type="NCBI Taxonomy" id="2782607"/>
    <lineage>
        <taxon>Bacteria</taxon>
        <taxon>Pseudomonadati</taxon>
        <taxon>Pseudomonadota</taxon>
        <taxon>Alphaproteobacteria</taxon>
        <taxon>Sphingomonadales</taxon>
        <taxon>Sphingomonadaceae</taxon>
        <taxon>Sphingobium</taxon>
    </lineage>
</organism>
<feature type="compositionally biased region" description="Polar residues" evidence="13">
    <location>
        <begin position="43"/>
        <end position="55"/>
    </location>
</feature>
<feature type="domain" description="TonB-dependent receptor plug" evidence="16">
    <location>
        <begin position="73"/>
        <end position="183"/>
    </location>
</feature>
<comment type="similarity">
    <text evidence="11 12">Belongs to the TonB-dependent receptor family.</text>
</comment>
<dbReference type="PROSITE" id="PS52016">
    <property type="entry name" value="TONB_DEPENDENT_REC_3"/>
    <property type="match status" value="1"/>
</dbReference>
<sequence>MKRGESFSNVGARQQLLACSCLAVLTLASQPAAAQDRAPATPDSATSQPATSEPSSGGIETITVTARYVTEDIQKTPMAITAQTSNQLQAANVGSIADLGMVVPNLHTNPGISHASGSPVIVMRGVIQGTTSSYAVAPAVALYVDDIYHATVVGSELDLSDVERVEVNRGPQSTLSGNASIGGSIKIFTPDPKGDGSGTFALTYGSRKKMGASGAIDLGLSSTLSMRLSGNFMRQNGYIDRLDFRCQMIKQGTPELAGTIPFVQPDSAQRGCKIGELGGTSRAGGQVKLRWQPIDGLDVLLSAAYNKQNDQETPEVLAYIDNPYPNNNGLIQGYNVAIENLFGVRYDNRFLPPASNRYATYETFCRPLLAAIKPSGFCYGDEKTQDKATFSGRVRYKVADNVNMTAIASYSEFSNHFTQNAEHSPLGYVISHFDQKVKQKTGEIRFDGNLLDNRLNWVVGGFWISYTGHLGGLIGYLTNNFLQDDDANIESKSAFFHVDYNLTDRWRVSGGARYTRGSVEYELNHPPLITVPAPFTARQRRWDWLLSTDYKITDDVLVYATAATGSRPPGITTIVITPRQLQATSDEELISYEVGVKSEFLDRHLRMNLAAFYTDYSKLSASVQGVECLGQPGSTATWYPSGDSCTQLYPGNPSFAPFYISGGRPASIKGFEWDITAIPVDGLRIDWTGGFNKFKSSVTTPGQPGYLAPGNVRQPEWNMHANVSYDIETSAGTFTPRVDWNWQSLQTFSPTAGISPPNPRYIVPAYSMWNAQIAYKTSDGAWTATLAVSNLANIFEYYQFESGSGLGNFGHIVPPREFSLTVRRRF</sequence>
<keyword evidence="7" id="KW-0406">Ion transport</keyword>
<dbReference type="RefSeq" id="WP_214622274.1">
    <property type="nucleotide sequence ID" value="NZ_JAHGAW010000003.1"/>
</dbReference>
<dbReference type="PANTHER" id="PTHR32552:SF81">
    <property type="entry name" value="TONB-DEPENDENT OUTER MEMBRANE RECEPTOR"/>
    <property type="match status" value="1"/>
</dbReference>
<reference evidence="17" key="1">
    <citation type="submission" date="2021-05" db="EMBL/GenBank/DDBJ databases">
        <title>Genome of Sphingobium sp. strain.</title>
        <authorList>
            <person name="Fan R."/>
        </authorList>
    </citation>
    <scope>NUCLEOTIDE SEQUENCE</scope>
    <source>
        <strain evidence="17">H33</strain>
    </source>
</reference>
<evidence type="ECO:0000256" key="2">
    <source>
        <dbReference type="ARBA" id="ARBA00022448"/>
    </source>
</evidence>
<dbReference type="PANTHER" id="PTHR32552">
    <property type="entry name" value="FERRICHROME IRON RECEPTOR-RELATED"/>
    <property type="match status" value="1"/>
</dbReference>
<protein>
    <submittedName>
        <fullName evidence="17">TonB-dependent receptor</fullName>
    </submittedName>
</protein>
<keyword evidence="4" id="KW-0410">Iron transport</keyword>
<evidence type="ECO:0000313" key="17">
    <source>
        <dbReference type="EMBL" id="MBT2186545.1"/>
    </source>
</evidence>
<gene>
    <name evidence="17" type="ORF">KK488_06240</name>
</gene>
<dbReference type="GO" id="GO:0006826">
    <property type="term" value="P:iron ion transport"/>
    <property type="evidence" value="ECO:0007669"/>
    <property type="project" value="UniProtKB-KW"/>
</dbReference>
<name>A0A9X1DAV7_9SPHN</name>
<evidence type="ECO:0000256" key="6">
    <source>
        <dbReference type="ARBA" id="ARBA00023004"/>
    </source>
</evidence>
<evidence type="ECO:0000256" key="7">
    <source>
        <dbReference type="ARBA" id="ARBA00023065"/>
    </source>
</evidence>
<evidence type="ECO:0000256" key="11">
    <source>
        <dbReference type="PROSITE-ProRule" id="PRU01360"/>
    </source>
</evidence>
<keyword evidence="3 11" id="KW-1134">Transmembrane beta strand</keyword>
<evidence type="ECO:0000256" key="13">
    <source>
        <dbReference type="SAM" id="MobiDB-lite"/>
    </source>
</evidence>
<evidence type="ECO:0000313" key="18">
    <source>
        <dbReference type="Proteomes" id="UP001138757"/>
    </source>
</evidence>
<proteinExistence type="inferred from homology"/>
<keyword evidence="2 11" id="KW-0813">Transport</keyword>
<feature type="chain" id="PRO_5040981702" evidence="14">
    <location>
        <begin position="35"/>
        <end position="826"/>
    </location>
</feature>
<dbReference type="GO" id="GO:0009279">
    <property type="term" value="C:cell outer membrane"/>
    <property type="evidence" value="ECO:0007669"/>
    <property type="project" value="UniProtKB-SubCell"/>
</dbReference>
<dbReference type="InterPro" id="IPR036942">
    <property type="entry name" value="Beta-barrel_TonB_sf"/>
</dbReference>
<evidence type="ECO:0000256" key="10">
    <source>
        <dbReference type="ARBA" id="ARBA00023237"/>
    </source>
</evidence>
<dbReference type="InterPro" id="IPR039426">
    <property type="entry name" value="TonB-dep_rcpt-like"/>
</dbReference>
<evidence type="ECO:0000256" key="5">
    <source>
        <dbReference type="ARBA" id="ARBA00022692"/>
    </source>
</evidence>
<comment type="caution">
    <text evidence="17">The sequence shown here is derived from an EMBL/GenBank/DDBJ whole genome shotgun (WGS) entry which is preliminary data.</text>
</comment>
<keyword evidence="14" id="KW-0732">Signal</keyword>
<evidence type="ECO:0000259" key="15">
    <source>
        <dbReference type="Pfam" id="PF00593"/>
    </source>
</evidence>
<feature type="domain" description="TonB-dependent receptor-like beta-barrel" evidence="15">
    <location>
        <begin position="344"/>
        <end position="791"/>
    </location>
</feature>
<evidence type="ECO:0000256" key="3">
    <source>
        <dbReference type="ARBA" id="ARBA00022452"/>
    </source>
</evidence>
<feature type="region of interest" description="Disordered" evidence="13">
    <location>
        <begin position="35"/>
        <end position="61"/>
    </location>
</feature>
<feature type="signal peptide" evidence="14">
    <location>
        <begin position="1"/>
        <end position="34"/>
    </location>
</feature>
<keyword evidence="18" id="KW-1185">Reference proteome</keyword>
<evidence type="ECO:0000256" key="14">
    <source>
        <dbReference type="SAM" id="SignalP"/>
    </source>
</evidence>
<dbReference type="Proteomes" id="UP001138757">
    <property type="component" value="Unassembled WGS sequence"/>
</dbReference>
<dbReference type="Gene3D" id="2.40.170.20">
    <property type="entry name" value="TonB-dependent receptor, beta-barrel domain"/>
    <property type="match status" value="2"/>
</dbReference>
<dbReference type="Pfam" id="PF07715">
    <property type="entry name" value="Plug"/>
    <property type="match status" value="1"/>
</dbReference>
<keyword evidence="17" id="KW-0675">Receptor</keyword>
<dbReference type="InterPro" id="IPR000531">
    <property type="entry name" value="Beta-barrel_TonB"/>
</dbReference>
<comment type="subcellular location">
    <subcellularLocation>
        <location evidence="1 11">Cell outer membrane</location>
        <topology evidence="1 11">Multi-pass membrane protein</topology>
    </subcellularLocation>
</comment>
<dbReference type="InterPro" id="IPR012910">
    <property type="entry name" value="Plug_dom"/>
</dbReference>
<evidence type="ECO:0000256" key="12">
    <source>
        <dbReference type="RuleBase" id="RU003357"/>
    </source>
</evidence>
<evidence type="ECO:0000259" key="16">
    <source>
        <dbReference type="Pfam" id="PF07715"/>
    </source>
</evidence>
<dbReference type="AlphaFoldDB" id="A0A9X1DAV7"/>
<dbReference type="EMBL" id="JAHGAW010000003">
    <property type="protein sequence ID" value="MBT2186545.1"/>
    <property type="molecule type" value="Genomic_DNA"/>
</dbReference>
<keyword evidence="5 11" id="KW-0812">Transmembrane</keyword>
<dbReference type="Pfam" id="PF00593">
    <property type="entry name" value="TonB_dep_Rec_b-barrel"/>
    <property type="match status" value="1"/>
</dbReference>
<keyword evidence="9 11" id="KW-0472">Membrane</keyword>
<keyword evidence="8 12" id="KW-0798">TonB box</keyword>
<dbReference type="SUPFAM" id="SSF56935">
    <property type="entry name" value="Porins"/>
    <property type="match status" value="1"/>
</dbReference>
<evidence type="ECO:0000256" key="1">
    <source>
        <dbReference type="ARBA" id="ARBA00004571"/>
    </source>
</evidence>
<keyword evidence="6" id="KW-0408">Iron</keyword>
<evidence type="ECO:0000256" key="4">
    <source>
        <dbReference type="ARBA" id="ARBA00022496"/>
    </source>
</evidence>
<evidence type="ECO:0000256" key="8">
    <source>
        <dbReference type="ARBA" id="ARBA00023077"/>
    </source>
</evidence>
<keyword evidence="10 11" id="KW-0998">Cell outer membrane</keyword>
<accession>A0A9X1DAV7</accession>
<evidence type="ECO:0000256" key="9">
    <source>
        <dbReference type="ARBA" id="ARBA00023136"/>
    </source>
</evidence>